<evidence type="ECO:0000256" key="3">
    <source>
        <dbReference type="SAM" id="SignalP"/>
    </source>
</evidence>
<dbReference type="InterPro" id="IPR000254">
    <property type="entry name" value="CBD"/>
</dbReference>
<sequence length="143" mass="15320">MTSLRFLVVLLTLAALMLTETRVQAANIRRAVQDSADSSDSSDHSSDHSPDDATQDSAHSGASASSGSEQNRNVIETQSRVADPSAPAVGETGGVRAWAQCGGLYYLGETKCQPLTFCKQLSEFISVCFPESRPTENVIRLEL</sequence>
<dbReference type="PROSITE" id="PS51164">
    <property type="entry name" value="CBM1_2"/>
    <property type="match status" value="1"/>
</dbReference>
<accession>A0A8T1VYT7</accession>
<evidence type="ECO:0000259" key="4">
    <source>
        <dbReference type="PROSITE" id="PS51164"/>
    </source>
</evidence>
<dbReference type="AlphaFoldDB" id="A0A8T1VYT7"/>
<dbReference type="OrthoDB" id="127746at2759"/>
<proteinExistence type="predicted"/>
<feature type="chain" id="PRO_5035866277" description="CBM1 domain-containing protein" evidence="3">
    <location>
        <begin position="26"/>
        <end position="143"/>
    </location>
</feature>
<dbReference type="GO" id="GO:0030248">
    <property type="term" value="F:cellulose binding"/>
    <property type="evidence" value="ECO:0007669"/>
    <property type="project" value="InterPro"/>
</dbReference>
<feature type="signal peptide" evidence="3">
    <location>
        <begin position="1"/>
        <end position="25"/>
    </location>
</feature>
<feature type="region of interest" description="Disordered" evidence="2">
    <location>
        <begin position="33"/>
        <end position="91"/>
    </location>
</feature>
<feature type="compositionally biased region" description="Basic and acidic residues" evidence="2">
    <location>
        <begin position="41"/>
        <end position="51"/>
    </location>
</feature>
<reference evidence="5" key="1">
    <citation type="submission" date="2021-02" db="EMBL/GenBank/DDBJ databases">
        <authorList>
            <person name="Palmer J.M."/>
        </authorList>
    </citation>
    <scope>NUCLEOTIDE SEQUENCE</scope>
    <source>
        <strain evidence="5">SCRP734</strain>
    </source>
</reference>
<feature type="compositionally biased region" description="Low complexity" evidence="2">
    <location>
        <begin position="57"/>
        <end position="68"/>
    </location>
</feature>
<evidence type="ECO:0000256" key="1">
    <source>
        <dbReference type="ARBA" id="ARBA00022729"/>
    </source>
</evidence>
<comment type="caution">
    <text evidence="5">The sequence shown here is derived from an EMBL/GenBank/DDBJ whole genome shotgun (WGS) entry which is preliminary data.</text>
</comment>
<feature type="domain" description="CBM1" evidence="4">
    <location>
        <begin position="93"/>
        <end position="129"/>
    </location>
</feature>
<dbReference type="Proteomes" id="UP000694044">
    <property type="component" value="Unassembled WGS sequence"/>
</dbReference>
<keyword evidence="6" id="KW-1185">Reference proteome</keyword>
<organism evidence="5 6">
    <name type="scientific">Phytophthora pseudosyringae</name>
    <dbReference type="NCBI Taxonomy" id="221518"/>
    <lineage>
        <taxon>Eukaryota</taxon>
        <taxon>Sar</taxon>
        <taxon>Stramenopiles</taxon>
        <taxon>Oomycota</taxon>
        <taxon>Peronosporomycetes</taxon>
        <taxon>Peronosporales</taxon>
        <taxon>Peronosporaceae</taxon>
        <taxon>Phytophthora</taxon>
    </lineage>
</organism>
<evidence type="ECO:0000256" key="2">
    <source>
        <dbReference type="SAM" id="MobiDB-lite"/>
    </source>
</evidence>
<dbReference type="GO" id="GO:0005576">
    <property type="term" value="C:extracellular region"/>
    <property type="evidence" value="ECO:0007669"/>
    <property type="project" value="InterPro"/>
</dbReference>
<gene>
    <name evidence="5" type="ORF">PHYPSEUDO_001842</name>
</gene>
<evidence type="ECO:0000313" key="6">
    <source>
        <dbReference type="Proteomes" id="UP000694044"/>
    </source>
</evidence>
<dbReference type="EMBL" id="JAGDFM010000129">
    <property type="protein sequence ID" value="KAG7385129.1"/>
    <property type="molecule type" value="Genomic_DNA"/>
</dbReference>
<dbReference type="GO" id="GO:0005975">
    <property type="term" value="P:carbohydrate metabolic process"/>
    <property type="evidence" value="ECO:0007669"/>
    <property type="project" value="InterPro"/>
</dbReference>
<feature type="compositionally biased region" description="Polar residues" evidence="2">
    <location>
        <begin position="69"/>
        <end position="80"/>
    </location>
</feature>
<protein>
    <recommendedName>
        <fullName evidence="4">CBM1 domain-containing protein</fullName>
    </recommendedName>
</protein>
<name>A0A8T1VYT7_9STRA</name>
<dbReference type="Pfam" id="PF00734">
    <property type="entry name" value="CBM_1"/>
    <property type="match status" value="1"/>
</dbReference>
<keyword evidence="1 3" id="KW-0732">Signal</keyword>
<evidence type="ECO:0000313" key="5">
    <source>
        <dbReference type="EMBL" id="KAG7385129.1"/>
    </source>
</evidence>